<evidence type="ECO:0000313" key="4">
    <source>
        <dbReference type="EMBL" id="TWT53519.1"/>
    </source>
</evidence>
<organism evidence="4 5">
    <name type="scientific">Rubripirellula amarantea</name>
    <dbReference type="NCBI Taxonomy" id="2527999"/>
    <lineage>
        <taxon>Bacteria</taxon>
        <taxon>Pseudomonadati</taxon>
        <taxon>Planctomycetota</taxon>
        <taxon>Planctomycetia</taxon>
        <taxon>Pirellulales</taxon>
        <taxon>Pirellulaceae</taxon>
        <taxon>Rubripirellula</taxon>
    </lineage>
</organism>
<comment type="caution">
    <text evidence="4">The sequence shown here is derived from an EMBL/GenBank/DDBJ whole genome shotgun (WGS) entry which is preliminary data.</text>
</comment>
<proteinExistence type="predicted"/>
<sequence>MTDLHVDHCPREVWSRLCEKIAANNSDGVLLTGDLSQSVLADGDANLSTAAGLSSRSTDVALASALMELAKQTKGPTHFVLGNHDFYGSSIAQTRRSVADICRSEPRLRYLTDVYDYRLAEGVYLLGEDGWGDATLGDYEGSYVRLNDFVQIEDFTSIPSDAWKAKLNQLGRDSADRLSDKIKRLPPDTKHVLILTHVPPLPESCWYEGHTTDENWSPFFVCGEVGKCLLAASQSLPEIQFTVLCGHTHHDGVAQVRDNLIIYTGASVYGHPEIEAIVTVNESGIDVLRVG</sequence>
<keyword evidence="5" id="KW-1185">Reference proteome</keyword>
<dbReference type="GO" id="GO:0009245">
    <property type="term" value="P:lipid A biosynthetic process"/>
    <property type="evidence" value="ECO:0007669"/>
    <property type="project" value="TreeGrafter"/>
</dbReference>
<reference evidence="4 5" key="1">
    <citation type="submission" date="2019-02" db="EMBL/GenBank/DDBJ databases">
        <title>Deep-cultivation of Planctomycetes and their phenomic and genomic characterization uncovers novel biology.</title>
        <authorList>
            <person name="Wiegand S."/>
            <person name="Jogler M."/>
            <person name="Boedeker C."/>
            <person name="Pinto D."/>
            <person name="Vollmers J."/>
            <person name="Rivas-Marin E."/>
            <person name="Kohn T."/>
            <person name="Peeters S.H."/>
            <person name="Heuer A."/>
            <person name="Rast P."/>
            <person name="Oberbeckmann S."/>
            <person name="Bunk B."/>
            <person name="Jeske O."/>
            <person name="Meyerdierks A."/>
            <person name="Storesund J.E."/>
            <person name="Kallscheuer N."/>
            <person name="Luecker S."/>
            <person name="Lage O.M."/>
            <person name="Pohl T."/>
            <person name="Merkel B.J."/>
            <person name="Hornburger P."/>
            <person name="Mueller R.-W."/>
            <person name="Bruemmer F."/>
            <person name="Labrenz M."/>
            <person name="Spormann A.M."/>
            <person name="Op Den Camp H."/>
            <person name="Overmann J."/>
            <person name="Amann R."/>
            <person name="Jetten M.S.M."/>
            <person name="Mascher T."/>
            <person name="Medema M.H."/>
            <person name="Devos D.P."/>
            <person name="Kaster A.-K."/>
            <person name="Ovreas L."/>
            <person name="Rohde M."/>
            <person name="Galperin M.Y."/>
            <person name="Jogler C."/>
        </authorList>
    </citation>
    <scope>NUCLEOTIDE SEQUENCE [LARGE SCALE GENOMIC DNA]</scope>
    <source>
        <strain evidence="4 5">Pla22</strain>
    </source>
</reference>
<evidence type="ECO:0000256" key="2">
    <source>
        <dbReference type="ARBA" id="ARBA00022801"/>
    </source>
</evidence>
<keyword evidence="2" id="KW-0378">Hydrolase</keyword>
<dbReference type="InterPro" id="IPR004843">
    <property type="entry name" value="Calcineurin-like_PHP"/>
</dbReference>
<evidence type="ECO:0000259" key="3">
    <source>
        <dbReference type="Pfam" id="PF00149"/>
    </source>
</evidence>
<dbReference type="InterPro" id="IPR051158">
    <property type="entry name" value="Metallophosphoesterase_sf"/>
</dbReference>
<dbReference type="Gene3D" id="3.60.21.10">
    <property type="match status" value="1"/>
</dbReference>
<dbReference type="SUPFAM" id="SSF56300">
    <property type="entry name" value="Metallo-dependent phosphatases"/>
    <property type="match status" value="1"/>
</dbReference>
<dbReference type="AlphaFoldDB" id="A0A5C5WTL4"/>
<dbReference type="GO" id="GO:0016020">
    <property type="term" value="C:membrane"/>
    <property type="evidence" value="ECO:0007669"/>
    <property type="project" value="GOC"/>
</dbReference>
<dbReference type="InterPro" id="IPR029052">
    <property type="entry name" value="Metallo-depent_PP-like"/>
</dbReference>
<dbReference type="PANTHER" id="PTHR31302:SF31">
    <property type="entry name" value="PHOSPHODIESTERASE YAEI"/>
    <property type="match status" value="1"/>
</dbReference>
<dbReference type="Pfam" id="PF00149">
    <property type="entry name" value="Metallophos"/>
    <property type="match status" value="1"/>
</dbReference>
<dbReference type="RefSeq" id="WP_242631813.1">
    <property type="nucleotide sequence ID" value="NZ_SJPI01000001.1"/>
</dbReference>
<evidence type="ECO:0000256" key="1">
    <source>
        <dbReference type="ARBA" id="ARBA00022723"/>
    </source>
</evidence>
<feature type="domain" description="Calcineurin-like phosphoesterase" evidence="3">
    <location>
        <begin position="2"/>
        <end position="250"/>
    </location>
</feature>
<dbReference type="Proteomes" id="UP000316598">
    <property type="component" value="Unassembled WGS sequence"/>
</dbReference>
<dbReference type="GO" id="GO:0008758">
    <property type="term" value="F:UDP-2,3-diacylglucosamine hydrolase activity"/>
    <property type="evidence" value="ECO:0007669"/>
    <property type="project" value="TreeGrafter"/>
</dbReference>
<dbReference type="PANTHER" id="PTHR31302">
    <property type="entry name" value="TRANSMEMBRANE PROTEIN WITH METALLOPHOSPHOESTERASE DOMAIN-RELATED"/>
    <property type="match status" value="1"/>
</dbReference>
<protein>
    <submittedName>
        <fullName evidence="4">Calcineurin-like phosphoesterase superfamily domain protein</fullName>
    </submittedName>
</protein>
<accession>A0A5C5WTL4</accession>
<evidence type="ECO:0000313" key="5">
    <source>
        <dbReference type="Proteomes" id="UP000316598"/>
    </source>
</evidence>
<name>A0A5C5WTL4_9BACT</name>
<keyword evidence="1" id="KW-0479">Metal-binding</keyword>
<dbReference type="GO" id="GO:0046872">
    <property type="term" value="F:metal ion binding"/>
    <property type="evidence" value="ECO:0007669"/>
    <property type="project" value="UniProtKB-KW"/>
</dbReference>
<gene>
    <name evidence="4" type="ORF">Pla22_11480</name>
</gene>
<dbReference type="EMBL" id="SJPI01000001">
    <property type="protein sequence ID" value="TWT53519.1"/>
    <property type="molecule type" value="Genomic_DNA"/>
</dbReference>